<reference evidence="2" key="4">
    <citation type="submission" date="2024-02" db="EMBL/GenBank/DDBJ databases">
        <title>Comparative genomics of Cryptococcus and Kwoniella reveals pathogenesis evolution and contrasting modes of karyotype evolution via chromosome fusion or intercentromeric recombination.</title>
        <authorList>
            <person name="Coelho M.A."/>
            <person name="David-Palma M."/>
            <person name="Shea T."/>
            <person name="Bowers K."/>
            <person name="McGinley-Smith S."/>
            <person name="Mohammad A.W."/>
            <person name="Gnirke A."/>
            <person name="Yurkov A.M."/>
            <person name="Nowrousian M."/>
            <person name="Sun S."/>
            <person name="Cuomo C.A."/>
            <person name="Heitman J."/>
        </authorList>
    </citation>
    <scope>NUCLEOTIDE SEQUENCE</scope>
    <source>
        <strain evidence="2">CBS 10737</strain>
    </source>
</reference>
<dbReference type="RefSeq" id="XP_019012620.1">
    <property type="nucleotide sequence ID" value="XM_019153880.1"/>
</dbReference>
<evidence type="ECO:0000313" key="2">
    <source>
        <dbReference type="EMBL" id="WWC70630.1"/>
    </source>
</evidence>
<dbReference type="KEGG" id="kpin:30170484"/>
<evidence type="ECO:0000313" key="1">
    <source>
        <dbReference type="EMBL" id="OCF51401.1"/>
    </source>
</evidence>
<protein>
    <submittedName>
        <fullName evidence="1">Uncharacterized protein</fullName>
    </submittedName>
</protein>
<sequence>MSDNSSSGLGLPLTMRDYTDLPVPINSHGEEATTVVNLSYIAESWRDYIKKYGIPESKSRNGQWYCDWSRYDPQLMTITKRLEDKFPNKRPDTIRNATLPYLTAISQIDGYLTLKPSEKASYVKMVNGKSGSKQLSQAYTDYQKSGEDILNIMTDRITKPDNLDLENPLFTLTTNINSNPCLAFWDEMKSKGEADRFINHRKVFQDLLSKATSAHGQSSGEQE</sequence>
<dbReference type="EMBL" id="KV700115">
    <property type="protein sequence ID" value="OCF51401.1"/>
    <property type="molecule type" value="Genomic_DNA"/>
</dbReference>
<dbReference type="Proteomes" id="UP000094020">
    <property type="component" value="Chromosome 6"/>
</dbReference>
<evidence type="ECO:0000313" key="3">
    <source>
        <dbReference type="Proteomes" id="UP000094020"/>
    </source>
</evidence>
<keyword evidence="3" id="KW-1185">Reference proteome</keyword>
<dbReference type="EMBL" id="CP144524">
    <property type="protein sequence ID" value="WWC70630.1"/>
    <property type="molecule type" value="Genomic_DNA"/>
</dbReference>
<organism evidence="1">
    <name type="scientific">Kwoniella pini CBS 10737</name>
    <dbReference type="NCBI Taxonomy" id="1296096"/>
    <lineage>
        <taxon>Eukaryota</taxon>
        <taxon>Fungi</taxon>
        <taxon>Dikarya</taxon>
        <taxon>Basidiomycota</taxon>
        <taxon>Agaricomycotina</taxon>
        <taxon>Tremellomycetes</taxon>
        <taxon>Tremellales</taxon>
        <taxon>Cryptococcaceae</taxon>
        <taxon>Kwoniella</taxon>
    </lineage>
</organism>
<reference evidence="1" key="1">
    <citation type="submission" date="2013-07" db="EMBL/GenBank/DDBJ databases">
        <title>The Genome Sequence of Cryptococcus pinus CBS10737.</title>
        <authorList>
            <consortium name="The Broad Institute Genome Sequencing Platform"/>
            <person name="Cuomo C."/>
            <person name="Litvintseva A."/>
            <person name="Chen Y."/>
            <person name="Heitman J."/>
            <person name="Sun S."/>
            <person name="Springer D."/>
            <person name="Dromer F."/>
            <person name="Young S.K."/>
            <person name="Zeng Q."/>
            <person name="Gargeya S."/>
            <person name="Fitzgerald M."/>
            <person name="Abouelleil A."/>
            <person name="Alvarado L."/>
            <person name="Berlin A.M."/>
            <person name="Chapman S.B."/>
            <person name="Dewar J."/>
            <person name="Goldberg J."/>
            <person name="Griggs A."/>
            <person name="Gujja S."/>
            <person name="Hansen M."/>
            <person name="Howarth C."/>
            <person name="Imamovic A."/>
            <person name="Larimer J."/>
            <person name="McCowan C."/>
            <person name="Murphy C."/>
            <person name="Pearson M."/>
            <person name="Priest M."/>
            <person name="Roberts A."/>
            <person name="Saif S."/>
            <person name="Shea T."/>
            <person name="Sykes S."/>
            <person name="Wortman J."/>
            <person name="Nusbaum C."/>
            <person name="Birren B."/>
        </authorList>
    </citation>
    <scope>NUCLEOTIDE SEQUENCE [LARGE SCALE GENOMIC DNA]</scope>
    <source>
        <strain evidence="1">CBS 10737</strain>
    </source>
</reference>
<proteinExistence type="predicted"/>
<name>A0A1B9I7H3_9TREE</name>
<reference evidence="1" key="3">
    <citation type="submission" date="2016-07" db="EMBL/GenBank/DDBJ databases">
        <title>Evolution of pathogenesis and genome organization in the Tremellales.</title>
        <authorList>
            <person name="Cuomo C."/>
            <person name="Litvintseva A."/>
            <person name="Heitman J."/>
            <person name="Chen Y."/>
            <person name="Sun S."/>
            <person name="Springer D."/>
            <person name="Dromer F."/>
            <person name="Young S."/>
            <person name="Zeng Q."/>
            <person name="Chapman S."/>
            <person name="Gujja S."/>
            <person name="Saif S."/>
            <person name="Birren B."/>
        </authorList>
    </citation>
    <scope>NUCLEOTIDE SEQUENCE</scope>
    <source>
        <strain evidence="1">CBS 10737</strain>
    </source>
</reference>
<accession>A0A1B9I7H3</accession>
<reference evidence="2" key="2">
    <citation type="submission" date="2013-07" db="EMBL/GenBank/DDBJ databases">
        <authorList>
            <consortium name="The Broad Institute Genome Sequencing Platform"/>
            <person name="Cuomo C."/>
            <person name="Litvintseva A."/>
            <person name="Chen Y."/>
            <person name="Heitman J."/>
            <person name="Sun S."/>
            <person name="Springer D."/>
            <person name="Dromer F."/>
            <person name="Young S.K."/>
            <person name="Zeng Q."/>
            <person name="Gargeya S."/>
            <person name="Fitzgerald M."/>
            <person name="Abouelleil A."/>
            <person name="Alvarado L."/>
            <person name="Berlin A.M."/>
            <person name="Chapman S.B."/>
            <person name="Dewar J."/>
            <person name="Goldberg J."/>
            <person name="Griggs A."/>
            <person name="Gujja S."/>
            <person name="Hansen M."/>
            <person name="Howarth C."/>
            <person name="Imamovic A."/>
            <person name="Larimer J."/>
            <person name="McCowan C."/>
            <person name="Murphy C."/>
            <person name="Pearson M."/>
            <person name="Priest M."/>
            <person name="Roberts A."/>
            <person name="Saif S."/>
            <person name="Shea T."/>
            <person name="Sykes S."/>
            <person name="Wortman J."/>
            <person name="Nusbaum C."/>
            <person name="Birren B."/>
        </authorList>
    </citation>
    <scope>NUCLEOTIDE SEQUENCE</scope>
    <source>
        <strain evidence="2">CBS 10737</strain>
    </source>
</reference>
<gene>
    <name evidence="1" type="ORF">I206_02115</name>
    <name evidence="2" type="ORF">I206_104581</name>
</gene>
<dbReference type="AlphaFoldDB" id="A0A1B9I7H3"/>
<dbReference type="GeneID" id="30170484"/>